<dbReference type="SMART" id="SM00823">
    <property type="entry name" value="PKS_PP"/>
    <property type="match status" value="1"/>
</dbReference>
<gene>
    <name evidence="4" type="ORF">EW146_g4948</name>
</gene>
<dbReference type="InterPro" id="IPR020806">
    <property type="entry name" value="PKS_PP-bd"/>
</dbReference>
<evidence type="ECO:0000313" key="4">
    <source>
        <dbReference type="EMBL" id="THH15543.1"/>
    </source>
</evidence>
<evidence type="ECO:0000259" key="3">
    <source>
        <dbReference type="SMART" id="SM00823"/>
    </source>
</evidence>
<protein>
    <recommendedName>
        <fullName evidence="3">Polyketide synthase-like phosphopantetheine-binding domain-containing protein</fullName>
    </recommendedName>
</protein>
<organism evidence="4 5">
    <name type="scientific">Bondarzewia mesenterica</name>
    <dbReference type="NCBI Taxonomy" id="1095465"/>
    <lineage>
        <taxon>Eukaryota</taxon>
        <taxon>Fungi</taxon>
        <taxon>Dikarya</taxon>
        <taxon>Basidiomycota</taxon>
        <taxon>Agaricomycotina</taxon>
        <taxon>Agaricomycetes</taxon>
        <taxon>Russulales</taxon>
        <taxon>Bondarzewiaceae</taxon>
        <taxon>Bondarzewia</taxon>
    </lineage>
</organism>
<dbReference type="SUPFAM" id="SSF47336">
    <property type="entry name" value="ACP-like"/>
    <property type="match status" value="1"/>
</dbReference>
<dbReference type="Gene3D" id="3.40.50.720">
    <property type="entry name" value="NAD(P)-binding Rossmann-like Domain"/>
    <property type="match status" value="1"/>
</dbReference>
<keyword evidence="1" id="KW-0596">Phosphopantetheine</keyword>
<dbReference type="InterPro" id="IPR009081">
    <property type="entry name" value="PP-bd_ACP"/>
</dbReference>
<name>A0A4V3XEZ2_9AGAM</name>
<proteinExistence type="predicted"/>
<dbReference type="GO" id="GO:0031177">
    <property type="term" value="F:phosphopantetheine binding"/>
    <property type="evidence" value="ECO:0007669"/>
    <property type="project" value="InterPro"/>
</dbReference>
<reference evidence="4 5" key="1">
    <citation type="submission" date="2019-02" db="EMBL/GenBank/DDBJ databases">
        <title>Genome sequencing of the rare red list fungi Bondarzewia mesenterica.</title>
        <authorList>
            <person name="Buettner E."/>
            <person name="Kellner H."/>
        </authorList>
    </citation>
    <scope>NUCLEOTIDE SEQUENCE [LARGE SCALE GENOMIC DNA]</scope>
    <source>
        <strain evidence="4 5">DSM 108281</strain>
    </source>
</reference>
<dbReference type="InterPro" id="IPR051414">
    <property type="entry name" value="Adenylate-forming_Reductase"/>
</dbReference>
<dbReference type="InterPro" id="IPR013120">
    <property type="entry name" value="FAR_NAD-bd"/>
</dbReference>
<dbReference type="InterPro" id="IPR036736">
    <property type="entry name" value="ACP-like_sf"/>
</dbReference>
<evidence type="ECO:0000256" key="2">
    <source>
        <dbReference type="ARBA" id="ARBA00022553"/>
    </source>
</evidence>
<dbReference type="InterPro" id="IPR036291">
    <property type="entry name" value="NAD(P)-bd_dom_sf"/>
</dbReference>
<feature type="domain" description="Polyketide synthase-like phosphopantetheine-binding" evidence="3">
    <location>
        <begin position="66"/>
        <end position="142"/>
    </location>
</feature>
<dbReference type="OrthoDB" id="429813at2759"/>
<dbReference type="PANTHER" id="PTHR43439">
    <property type="entry name" value="PHENYLACETATE-COENZYME A LIGASE"/>
    <property type="match status" value="1"/>
</dbReference>
<keyword evidence="2" id="KW-0597">Phosphoprotein</keyword>
<dbReference type="Pfam" id="PF00550">
    <property type="entry name" value="PP-binding"/>
    <property type="match status" value="1"/>
</dbReference>
<comment type="caution">
    <text evidence="4">The sequence shown here is derived from an EMBL/GenBank/DDBJ whole genome shotgun (WGS) entry which is preliminary data.</text>
</comment>
<dbReference type="AlphaFoldDB" id="A0A4V3XEZ2"/>
<dbReference type="SUPFAM" id="SSF51735">
    <property type="entry name" value="NAD(P)-binding Rossmann-fold domains"/>
    <property type="match status" value="1"/>
</dbReference>
<evidence type="ECO:0000313" key="5">
    <source>
        <dbReference type="Proteomes" id="UP000310158"/>
    </source>
</evidence>
<sequence>MGTKLLQMILIAHPDKPFALTAKGNIRRGEVLLAYASEIEAAYWSFSNAPNLRLHMEPGCGPQAEQAFVGEVVREVMGRDVIADKDLFQQGCDSLQATRIRNILESSIRTRAASSDGLGLPQDVVYQYPTMSALSEAIATWFHPKADPPVGGDIYNGEMKNMVLNFTAALPPFNFGSANGAESHRLEDAVLITGTTGALGCHLLHVLAGLPYISRIYAFNRAPRDISAEVLFDRQWAAMESHGLDPSLLSTEKVVLLEADLTINGWAIDRDLMNEIRQRVSVIIHTAWKVDFKCKLPSFADCLAGLRALVDFALHGYIVKSVHSDTGLPLPSDVPDYSDLPQGEKLQEIAITDPSMAAGLGYTESKWVGERVLDAIAQERGLKMSIIRVGQLSGAENGRWKESEWFPTMVSSARLVECLPSMPGLVSWLPVSTAAKAIADVLRCDCQARYLNLSHPNPTTFVTIAEPLASALAVLLVPYDEWLAWLRKLRDEADKNMNPESAMKSSYSARDLRILSLVDFFGETDAMNRYVRLKGNKVGMDQILACSSSLLSRKESVLGKVDVERGVHYWRSVGLV</sequence>
<evidence type="ECO:0000256" key="1">
    <source>
        <dbReference type="ARBA" id="ARBA00022450"/>
    </source>
</evidence>
<dbReference type="EMBL" id="SGPL01000205">
    <property type="protein sequence ID" value="THH15543.1"/>
    <property type="molecule type" value="Genomic_DNA"/>
</dbReference>
<dbReference type="Pfam" id="PF23562">
    <property type="entry name" value="AMP-binding_C_3"/>
    <property type="match status" value="1"/>
</dbReference>
<dbReference type="Proteomes" id="UP000310158">
    <property type="component" value="Unassembled WGS sequence"/>
</dbReference>
<dbReference type="Gene3D" id="1.10.1200.10">
    <property type="entry name" value="ACP-like"/>
    <property type="match status" value="1"/>
</dbReference>
<dbReference type="Pfam" id="PF07993">
    <property type="entry name" value="NAD_binding_4"/>
    <property type="match status" value="1"/>
</dbReference>
<keyword evidence="5" id="KW-1185">Reference proteome</keyword>
<accession>A0A4V3XEZ2</accession>
<dbReference type="PANTHER" id="PTHR43439:SF2">
    <property type="entry name" value="ENZYME, PUTATIVE (JCVI)-RELATED"/>
    <property type="match status" value="1"/>
</dbReference>